<evidence type="ECO:0000313" key="4">
    <source>
        <dbReference type="EMBL" id="MVO18010.1"/>
    </source>
</evidence>
<keyword evidence="1 2" id="KW-0597">Phosphoprotein</keyword>
<feature type="non-terminal residue" evidence="4">
    <location>
        <position position="1"/>
    </location>
</feature>
<sequence>LFRLGSLNGHLRSSAFLIIGADHFIGGGSASNGDEAAKILFEVQGFDLLITDVAMPGTLQGYDLFDYGKQLNPDLKCIIISGHAPSPTDLDGALNSGAKFLRKPIRRKLLLNTVNELAH</sequence>
<organism evidence="4 5">
    <name type="scientific">Parasedimentitalea huanghaiensis</name>
    <dbReference type="NCBI Taxonomy" id="2682100"/>
    <lineage>
        <taxon>Bacteria</taxon>
        <taxon>Pseudomonadati</taxon>
        <taxon>Pseudomonadota</taxon>
        <taxon>Alphaproteobacteria</taxon>
        <taxon>Rhodobacterales</taxon>
        <taxon>Paracoccaceae</taxon>
        <taxon>Parasedimentitalea</taxon>
    </lineage>
</organism>
<dbReference type="SUPFAM" id="SSF52172">
    <property type="entry name" value="CheY-like"/>
    <property type="match status" value="1"/>
</dbReference>
<dbReference type="Gene3D" id="3.40.50.2300">
    <property type="match status" value="1"/>
</dbReference>
<dbReference type="InterPro" id="IPR011006">
    <property type="entry name" value="CheY-like_superfamily"/>
</dbReference>
<name>A0A6L6WKU6_9RHOB</name>
<evidence type="ECO:0000256" key="1">
    <source>
        <dbReference type="ARBA" id="ARBA00022553"/>
    </source>
</evidence>
<gene>
    <name evidence="4" type="ORF">GO984_19495</name>
</gene>
<dbReference type="RefSeq" id="WP_157024249.1">
    <property type="nucleotide sequence ID" value="NZ_WQLV01000015.1"/>
</dbReference>
<protein>
    <submittedName>
        <fullName evidence="4">Response regulator</fullName>
    </submittedName>
</protein>
<comment type="caution">
    <text evidence="4">The sequence shown here is derived from an EMBL/GenBank/DDBJ whole genome shotgun (WGS) entry which is preliminary data.</text>
</comment>
<dbReference type="Pfam" id="PF00072">
    <property type="entry name" value="Response_reg"/>
    <property type="match status" value="1"/>
</dbReference>
<evidence type="ECO:0000313" key="5">
    <source>
        <dbReference type="Proteomes" id="UP000478892"/>
    </source>
</evidence>
<dbReference type="InterPro" id="IPR001789">
    <property type="entry name" value="Sig_transdc_resp-reg_receiver"/>
</dbReference>
<dbReference type="PANTHER" id="PTHR44591">
    <property type="entry name" value="STRESS RESPONSE REGULATOR PROTEIN 1"/>
    <property type="match status" value="1"/>
</dbReference>
<feature type="modified residue" description="4-aspartylphosphate" evidence="2">
    <location>
        <position position="52"/>
    </location>
</feature>
<keyword evidence="5" id="KW-1185">Reference proteome</keyword>
<evidence type="ECO:0000256" key="2">
    <source>
        <dbReference type="PROSITE-ProRule" id="PRU00169"/>
    </source>
</evidence>
<dbReference type="InterPro" id="IPR050595">
    <property type="entry name" value="Bact_response_regulator"/>
</dbReference>
<reference evidence="4 5" key="1">
    <citation type="submission" date="2019-12" db="EMBL/GenBank/DDBJ databases">
        <authorList>
            <person name="Zhang Y.-J."/>
        </authorList>
    </citation>
    <scope>NUCLEOTIDE SEQUENCE [LARGE SCALE GENOMIC DNA]</scope>
    <source>
        <strain evidence="4 5">CY05</strain>
    </source>
</reference>
<dbReference type="EMBL" id="WQLV01000015">
    <property type="protein sequence ID" value="MVO18010.1"/>
    <property type="molecule type" value="Genomic_DNA"/>
</dbReference>
<evidence type="ECO:0000259" key="3">
    <source>
        <dbReference type="PROSITE" id="PS50110"/>
    </source>
</evidence>
<feature type="domain" description="Response regulatory" evidence="3">
    <location>
        <begin position="1"/>
        <end position="118"/>
    </location>
</feature>
<dbReference type="AlphaFoldDB" id="A0A6L6WKU6"/>
<accession>A0A6L6WKU6</accession>
<dbReference type="GO" id="GO:0000160">
    <property type="term" value="P:phosphorelay signal transduction system"/>
    <property type="evidence" value="ECO:0007669"/>
    <property type="project" value="InterPro"/>
</dbReference>
<dbReference type="PANTHER" id="PTHR44591:SF3">
    <property type="entry name" value="RESPONSE REGULATORY DOMAIN-CONTAINING PROTEIN"/>
    <property type="match status" value="1"/>
</dbReference>
<dbReference type="Proteomes" id="UP000478892">
    <property type="component" value="Unassembled WGS sequence"/>
</dbReference>
<proteinExistence type="predicted"/>
<dbReference type="PROSITE" id="PS50110">
    <property type="entry name" value="RESPONSE_REGULATORY"/>
    <property type="match status" value="1"/>
</dbReference>